<organism evidence="1">
    <name type="scientific">Anguilla anguilla</name>
    <name type="common">European freshwater eel</name>
    <name type="synonym">Muraena anguilla</name>
    <dbReference type="NCBI Taxonomy" id="7936"/>
    <lineage>
        <taxon>Eukaryota</taxon>
        <taxon>Metazoa</taxon>
        <taxon>Chordata</taxon>
        <taxon>Craniata</taxon>
        <taxon>Vertebrata</taxon>
        <taxon>Euteleostomi</taxon>
        <taxon>Actinopterygii</taxon>
        <taxon>Neopterygii</taxon>
        <taxon>Teleostei</taxon>
        <taxon>Anguilliformes</taxon>
        <taxon>Anguillidae</taxon>
        <taxon>Anguilla</taxon>
    </lineage>
</organism>
<accession>A0A0E9SAJ8</accession>
<dbReference type="EMBL" id="GBXM01070350">
    <property type="protein sequence ID" value="JAH38227.1"/>
    <property type="molecule type" value="Transcribed_RNA"/>
</dbReference>
<reference evidence="1" key="2">
    <citation type="journal article" date="2015" name="Fish Shellfish Immunol.">
        <title>Early steps in the European eel (Anguilla anguilla)-Vibrio vulnificus interaction in the gills: Role of the RtxA13 toxin.</title>
        <authorList>
            <person name="Callol A."/>
            <person name="Pajuelo D."/>
            <person name="Ebbesson L."/>
            <person name="Teles M."/>
            <person name="MacKenzie S."/>
            <person name="Amaro C."/>
        </authorList>
    </citation>
    <scope>NUCLEOTIDE SEQUENCE</scope>
</reference>
<proteinExistence type="predicted"/>
<protein>
    <submittedName>
        <fullName evidence="1">Uncharacterized protein</fullName>
    </submittedName>
</protein>
<evidence type="ECO:0000313" key="1">
    <source>
        <dbReference type="EMBL" id="JAH38227.1"/>
    </source>
</evidence>
<sequence>MFLSSVHTCIYALSFCTVKMSTVSPQYELYCSTQDIGRRLQIPSLVR</sequence>
<name>A0A0E9SAJ8_ANGAN</name>
<dbReference type="AlphaFoldDB" id="A0A0E9SAJ8"/>
<reference evidence="1" key="1">
    <citation type="submission" date="2014-11" db="EMBL/GenBank/DDBJ databases">
        <authorList>
            <person name="Amaro Gonzalez C."/>
        </authorList>
    </citation>
    <scope>NUCLEOTIDE SEQUENCE</scope>
</reference>